<organism evidence="2 3">
    <name type="scientific">Arabidopsis thaliana</name>
    <name type="common">Mouse-ear cress</name>
    <dbReference type="NCBI Taxonomy" id="3702"/>
    <lineage>
        <taxon>Eukaryota</taxon>
        <taxon>Viridiplantae</taxon>
        <taxon>Streptophyta</taxon>
        <taxon>Embryophyta</taxon>
        <taxon>Tracheophyta</taxon>
        <taxon>Spermatophyta</taxon>
        <taxon>Magnoliopsida</taxon>
        <taxon>eudicotyledons</taxon>
        <taxon>Gunneridae</taxon>
        <taxon>Pentapetalae</taxon>
        <taxon>rosids</taxon>
        <taxon>malvids</taxon>
        <taxon>Brassicales</taxon>
        <taxon>Brassicaceae</taxon>
        <taxon>Camelineae</taxon>
        <taxon>Arabidopsis</taxon>
    </lineage>
</organism>
<gene>
    <name evidence="2" type="ordered locus">AXX17_At4g19810</name>
</gene>
<proteinExistence type="predicted"/>
<feature type="region of interest" description="Disordered" evidence="1">
    <location>
        <begin position="1"/>
        <end position="89"/>
    </location>
</feature>
<accession>A0A178USR2</accession>
<dbReference type="Proteomes" id="UP000078284">
    <property type="component" value="Chromosome 4"/>
</dbReference>
<reference evidence="3" key="1">
    <citation type="journal article" date="2016" name="Proc. Natl. Acad. Sci. U.S.A.">
        <title>Chromosome-level assembly of Arabidopsis thaliana Ler reveals the extent of translocation and inversion polymorphisms.</title>
        <authorList>
            <person name="Zapata L."/>
            <person name="Ding J."/>
            <person name="Willing E.M."/>
            <person name="Hartwig B."/>
            <person name="Bezdan D."/>
            <person name="Jiao W.B."/>
            <person name="Patel V."/>
            <person name="Velikkakam James G."/>
            <person name="Koornneef M."/>
            <person name="Ossowski S."/>
            <person name="Schneeberger K."/>
        </authorList>
    </citation>
    <scope>NUCLEOTIDE SEQUENCE [LARGE SCALE GENOMIC DNA]</scope>
    <source>
        <strain evidence="3">cv. Landsberg erecta</strain>
    </source>
</reference>
<evidence type="ECO:0000313" key="3">
    <source>
        <dbReference type="Proteomes" id="UP000078284"/>
    </source>
</evidence>
<comment type="caution">
    <text evidence="2">The sequence shown here is derived from an EMBL/GenBank/DDBJ whole genome shotgun (WGS) entry which is preliminary data.</text>
</comment>
<dbReference type="ExpressionAtlas" id="A0A178USR2">
    <property type="expression patterns" value="baseline and differential"/>
</dbReference>
<evidence type="ECO:0000256" key="1">
    <source>
        <dbReference type="SAM" id="MobiDB-lite"/>
    </source>
</evidence>
<feature type="compositionally biased region" description="Basic residues" evidence="1">
    <location>
        <begin position="61"/>
        <end position="74"/>
    </location>
</feature>
<dbReference type="AlphaFoldDB" id="A0A178USR2"/>
<protein>
    <submittedName>
        <fullName evidence="2">Uncharacterized protein</fullName>
    </submittedName>
</protein>
<sequence length="89" mass="9354">MDVGGSTLCEQMESATVTESSQDVNAATWSTSTQRSSGKRPVIPTPKMIEWQWSSVGGRRSGGRRGRGRRGRGGRGREGGSASGSGNLI</sequence>
<dbReference type="EMBL" id="LUHQ01000004">
    <property type="protein sequence ID" value="OAO96665.1"/>
    <property type="molecule type" value="Genomic_DNA"/>
</dbReference>
<name>A0A178USR2_ARATH</name>
<evidence type="ECO:0000313" key="2">
    <source>
        <dbReference type="EMBL" id="OAO96665.1"/>
    </source>
</evidence>
<feature type="compositionally biased region" description="Polar residues" evidence="1">
    <location>
        <begin position="13"/>
        <end position="36"/>
    </location>
</feature>